<accession>A0A517NYA9</accession>
<proteinExistence type="predicted"/>
<dbReference type="EMBL" id="CP036526">
    <property type="protein sequence ID" value="QDT12115.1"/>
    <property type="molecule type" value="Genomic_DNA"/>
</dbReference>
<keyword evidence="3" id="KW-1185">Reference proteome</keyword>
<protein>
    <submittedName>
        <fullName evidence="2">BON domain protein</fullName>
    </submittedName>
</protein>
<name>A0A517NYA9_9BACT</name>
<evidence type="ECO:0000313" key="2">
    <source>
        <dbReference type="EMBL" id="QDT12115.1"/>
    </source>
</evidence>
<evidence type="ECO:0000256" key="1">
    <source>
        <dbReference type="SAM" id="SignalP"/>
    </source>
</evidence>
<feature type="chain" id="PRO_5021944588" evidence="1">
    <location>
        <begin position="28"/>
        <end position="203"/>
    </location>
</feature>
<dbReference type="RefSeq" id="WP_419189172.1">
    <property type="nucleotide sequence ID" value="NZ_CP036526.1"/>
</dbReference>
<feature type="signal peptide" evidence="1">
    <location>
        <begin position="1"/>
        <end position="27"/>
    </location>
</feature>
<organism evidence="2 3">
    <name type="scientific">Stieleria marina</name>
    <dbReference type="NCBI Taxonomy" id="1930275"/>
    <lineage>
        <taxon>Bacteria</taxon>
        <taxon>Pseudomonadati</taxon>
        <taxon>Planctomycetota</taxon>
        <taxon>Planctomycetia</taxon>
        <taxon>Pirellulales</taxon>
        <taxon>Pirellulaceae</taxon>
        <taxon>Stieleria</taxon>
    </lineage>
</organism>
<dbReference type="Proteomes" id="UP000319817">
    <property type="component" value="Chromosome"/>
</dbReference>
<evidence type="ECO:0000313" key="3">
    <source>
        <dbReference type="Proteomes" id="UP000319817"/>
    </source>
</evidence>
<reference evidence="2 3" key="1">
    <citation type="submission" date="2019-02" db="EMBL/GenBank/DDBJ databases">
        <title>Deep-cultivation of Planctomycetes and their phenomic and genomic characterization uncovers novel biology.</title>
        <authorList>
            <person name="Wiegand S."/>
            <person name="Jogler M."/>
            <person name="Boedeker C."/>
            <person name="Pinto D."/>
            <person name="Vollmers J."/>
            <person name="Rivas-Marin E."/>
            <person name="Kohn T."/>
            <person name="Peeters S.H."/>
            <person name="Heuer A."/>
            <person name="Rast P."/>
            <person name="Oberbeckmann S."/>
            <person name="Bunk B."/>
            <person name="Jeske O."/>
            <person name="Meyerdierks A."/>
            <person name="Storesund J.E."/>
            <person name="Kallscheuer N."/>
            <person name="Luecker S."/>
            <person name="Lage O.M."/>
            <person name="Pohl T."/>
            <person name="Merkel B.J."/>
            <person name="Hornburger P."/>
            <person name="Mueller R.-W."/>
            <person name="Bruemmer F."/>
            <person name="Labrenz M."/>
            <person name="Spormann A.M."/>
            <person name="Op den Camp H."/>
            <person name="Overmann J."/>
            <person name="Amann R."/>
            <person name="Jetten M.S.M."/>
            <person name="Mascher T."/>
            <person name="Medema M.H."/>
            <person name="Devos D.P."/>
            <person name="Kaster A.-K."/>
            <person name="Ovreas L."/>
            <person name="Rohde M."/>
            <person name="Galperin M.Y."/>
            <person name="Jogler C."/>
        </authorList>
    </citation>
    <scope>NUCLEOTIDE SEQUENCE [LARGE SCALE GENOMIC DNA]</scope>
    <source>
        <strain evidence="2 3">K23_9</strain>
    </source>
</reference>
<sequence length="203" mass="20762" precursor="true">MMKNYHPIFRALLVTVSLLGWTLTAQAQQGATGDQTTGDTGTGTATIGAAPDTSAFDQIQRGDSVTSAATTGFGPGATQGGGGTSAFGGGGGGFGGFGGLGGLFGGGGFGQGSQSAKPLIRTRLRSAVTFTARPTQQVQANANQRFVQLPQQRGLQNVQINMVGRTAVINGTASSDRDRRMAELLMRLEPGVSQIQNNVQVSQ</sequence>
<gene>
    <name evidence="2" type="ORF">K239x_41230</name>
</gene>
<dbReference type="AlphaFoldDB" id="A0A517NYA9"/>
<keyword evidence="1" id="KW-0732">Signal</keyword>